<protein>
    <recommendedName>
        <fullName evidence="8">Cell wall glucanase (Scw4)</fullName>
    </recommendedName>
</protein>
<organism evidence="6 7">
    <name type="scientific">Aspergillus fumigatiaffinis</name>
    <dbReference type="NCBI Taxonomy" id="340414"/>
    <lineage>
        <taxon>Eukaryota</taxon>
        <taxon>Fungi</taxon>
        <taxon>Dikarya</taxon>
        <taxon>Ascomycota</taxon>
        <taxon>Pezizomycotina</taxon>
        <taxon>Eurotiomycetes</taxon>
        <taxon>Eurotiomycetidae</taxon>
        <taxon>Eurotiales</taxon>
        <taxon>Aspergillaceae</taxon>
        <taxon>Aspergillus</taxon>
        <taxon>Aspergillus subgen. Fumigati</taxon>
    </lineage>
</organism>
<dbReference type="GO" id="GO:0009277">
    <property type="term" value="C:fungal-type cell wall"/>
    <property type="evidence" value="ECO:0007669"/>
    <property type="project" value="TreeGrafter"/>
</dbReference>
<evidence type="ECO:0000313" key="6">
    <source>
        <dbReference type="EMBL" id="KAF4229468.1"/>
    </source>
</evidence>
<evidence type="ECO:0000256" key="1">
    <source>
        <dbReference type="ARBA" id="ARBA00004196"/>
    </source>
</evidence>
<evidence type="ECO:0000256" key="5">
    <source>
        <dbReference type="SAM" id="SignalP"/>
    </source>
</evidence>
<proteinExistence type="inferred from homology"/>
<keyword evidence="3" id="KW-0378">Hydrolase</keyword>
<feature type="region of interest" description="Disordered" evidence="4">
    <location>
        <begin position="301"/>
        <end position="320"/>
    </location>
</feature>
<comment type="caution">
    <text evidence="6">The sequence shown here is derived from an EMBL/GenBank/DDBJ whole genome shotgun (WGS) entry which is preliminary data.</text>
</comment>
<dbReference type="GO" id="GO:0042973">
    <property type="term" value="F:glucan endo-1,3-beta-D-glucosidase activity"/>
    <property type="evidence" value="ECO:0007669"/>
    <property type="project" value="TreeGrafter"/>
</dbReference>
<name>A0A8H4GWG8_9EURO</name>
<gene>
    <name evidence="6" type="ORF">CNMCM6805_001449</name>
</gene>
<keyword evidence="7" id="KW-1185">Reference proteome</keyword>
<feature type="chain" id="PRO_5034316701" description="Cell wall glucanase (Scw4)" evidence="5">
    <location>
        <begin position="19"/>
        <end position="376"/>
    </location>
</feature>
<dbReference type="AlphaFoldDB" id="A0A8H4GWG8"/>
<reference evidence="6" key="1">
    <citation type="journal article" date="2020" name="bioRxiv">
        <title>Genomic and phenotypic heterogeneity of clinical isolates of the human pathogens Aspergillus fumigatus, Aspergillus lentulus and Aspergillus fumigatiaffinis.</title>
        <authorList>
            <person name="dos Santos R.A.C."/>
            <person name="Steenwyk J.L."/>
            <person name="Rivero-Menendez O."/>
            <person name="Mead M.E."/>
            <person name="Silva L.P."/>
            <person name="Bastos R.W."/>
            <person name="Alastruey-Izquierdo A."/>
            <person name="Goldman G.H."/>
            <person name="Rokas A."/>
        </authorList>
    </citation>
    <scope>NUCLEOTIDE SEQUENCE</scope>
    <source>
        <strain evidence="6">CNM-CM6805</strain>
    </source>
</reference>
<evidence type="ECO:0000256" key="3">
    <source>
        <dbReference type="ARBA" id="ARBA00022801"/>
    </source>
</evidence>
<dbReference type="PANTHER" id="PTHR16631:SF14">
    <property type="entry name" value="FAMILY 17 GLUCOSIDASE SCW10-RELATED"/>
    <property type="match status" value="1"/>
</dbReference>
<feature type="signal peptide" evidence="5">
    <location>
        <begin position="1"/>
        <end position="18"/>
    </location>
</feature>
<accession>A0A8H4GWG8</accession>
<dbReference type="SUPFAM" id="SSF51445">
    <property type="entry name" value="(Trans)glycosidases"/>
    <property type="match status" value="1"/>
</dbReference>
<dbReference type="PANTHER" id="PTHR16631">
    <property type="entry name" value="GLUCAN 1,3-BETA-GLUCOSIDASE"/>
    <property type="match status" value="1"/>
</dbReference>
<sequence>MRFKVNLLALLLAYQSAAHPHDTFSVDHRRNAEHDINPKEQVIVWVDRAGHTISIEHKHQTPTTTYKNSPTELPLLPNTDNIVPDNIIPDNLLPNLPTEVPGLNTNPDSRFGISYSPYTSYGTCKTFDQINQDIEHLRHHAFIRIYGIDCDQTKLVTQAAKQHGIKVFAGVFDLQNFPDSLHYIRDAATAAGGDWSIFHTIAIGNELVNKGQNNPADVANAVNTARDILRGAGYQGPVVTVDTFSVMLQHPELCAASDYCAANCHAFFDNNQLPETAGEYAIDKARRISAAAGGKKTIITESGWPHAGQPNGRAVPSPENQKKAIASLRKAFADDPDLVLFTAFDDLWKSDNQWTFGAERFWGIQDTGRERERDRE</sequence>
<dbReference type="Gene3D" id="3.20.20.80">
    <property type="entry name" value="Glycosidases"/>
    <property type="match status" value="2"/>
</dbReference>
<dbReference type="EMBL" id="JAAAPX010000132">
    <property type="protein sequence ID" value="KAF4229468.1"/>
    <property type="molecule type" value="Genomic_DNA"/>
</dbReference>
<dbReference type="GO" id="GO:0071555">
    <property type="term" value="P:cell wall organization"/>
    <property type="evidence" value="ECO:0007669"/>
    <property type="project" value="TreeGrafter"/>
</dbReference>
<reference evidence="6" key="2">
    <citation type="submission" date="2020-04" db="EMBL/GenBank/DDBJ databases">
        <authorList>
            <person name="Santos R.A.C."/>
            <person name="Steenwyk J.L."/>
            <person name="Rivero-Menendez O."/>
            <person name="Mead M.E."/>
            <person name="Silva L.P."/>
            <person name="Bastos R.W."/>
            <person name="Alastruey-Izquierdo A."/>
            <person name="Goldman G.H."/>
            <person name="Rokas A."/>
        </authorList>
    </citation>
    <scope>NUCLEOTIDE SEQUENCE</scope>
    <source>
        <strain evidence="6">CNM-CM6805</strain>
    </source>
</reference>
<dbReference type="GO" id="GO:0009986">
    <property type="term" value="C:cell surface"/>
    <property type="evidence" value="ECO:0007669"/>
    <property type="project" value="TreeGrafter"/>
</dbReference>
<evidence type="ECO:0008006" key="8">
    <source>
        <dbReference type="Google" id="ProtNLM"/>
    </source>
</evidence>
<evidence type="ECO:0000256" key="2">
    <source>
        <dbReference type="ARBA" id="ARBA00008773"/>
    </source>
</evidence>
<dbReference type="GO" id="GO:0005576">
    <property type="term" value="C:extracellular region"/>
    <property type="evidence" value="ECO:0007669"/>
    <property type="project" value="TreeGrafter"/>
</dbReference>
<evidence type="ECO:0000256" key="4">
    <source>
        <dbReference type="SAM" id="MobiDB-lite"/>
    </source>
</evidence>
<dbReference type="InterPro" id="IPR017853">
    <property type="entry name" value="GH"/>
</dbReference>
<dbReference type="InterPro" id="IPR050732">
    <property type="entry name" value="Beta-glucan_modifiers"/>
</dbReference>
<dbReference type="Proteomes" id="UP000653565">
    <property type="component" value="Unassembled WGS sequence"/>
</dbReference>
<dbReference type="FunFam" id="3.20.20.80:FF:000165">
    <property type="entry name" value="Cell wall glucanase (Scw11)"/>
    <property type="match status" value="1"/>
</dbReference>
<keyword evidence="5" id="KW-0732">Signal</keyword>
<evidence type="ECO:0000313" key="7">
    <source>
        <dbReference type="Proteomes" id="UP000653565"/>
    </source>
</evidence>
<comment type="subcellular location">
    <subcellularLocation>
        <location evidence="1">Cell envelope</location>
    </subcellularLocation>
</comment>
<comment type="similarity">
    <text evidence="2">Belongs to the glycosyl hydrolase 17 family.</text>
</comment>